<evidence type="ECO:0000313" key="1">
    <source>
        <dbReference type="EMBL" id="VDO13242.1"/>
    </source>
</evidence>
<protein>
    <submittedName>
        <fullName evidence="3">Short chain dehydrogenase</fullName>
    </submittedName>
</protein>
<gene>
    <name evidence="1" type="ORF">HNAJ_LOCUS12485</name>
</gene>
<dbReference type="EMBL" id="UZAE01014358">
    <property type="protein sequence ID" value="VDO13242.1"/>
    <property type="molecule type" value="Genomic_DNA"/>
</dbReference>
<sequence length="122" mass="13575">MRTLATAVVVFLLAFGIGLLMRFWPQSCLCHVHGRLDGKVALVTDGPSFMGVEVAAELARRGATVYIGSQSRNHFNIIKDNILRLYGESGEREKYDFANERVLKDLTPIKESQSPSRLATVH</sequence>
<dbReference type="OrthoDB" id="191139at2759"/>
<reference evidence="1 2" key="2">
    <citation type="submission" date="2018-11" db="EMBL/GenBank/DDBJ databases">
        <authorList>
            <consortium name="Pathogen Informatics"/>
        </authorList>
    </citation>
    <scope>NUCLEOTIDE SEQUENCE [LARGE SCALE GENOMIC DNA]</scope>
</reference>
<evidence type="ECO:0000313" key="2">
    <source>
        <dbReference type="Proteomes" id="UP000278807"/>
    </source>
</evidence>
<proteinExistence type="predicted"/>
<dbReference type="WBParaSite" id="HNAJ_0001250001-mRNA-1">
    <property type="protein sequence ID" value="HNAJ_0001250001-mRNA-1"/>
    <property type="gene ID" value="HNAJ_0001250001"/>
</dbReference>
<reference evidence="3" key="1">
    <citation type="submission" date="2017-02" db="UniProtKB">
        <authorList>
            <consortium name="WormBaseParasite"/>
        </authorList>
    </citation>
    <scope>IDENTIFICATION</scope>
</reference>
<name>A0A0R3TXB2_RODNA</name>
<organism evidence="3">
    <name type="scientific">Rodentolepis nana</name>
    <name type="common">Dwarf tapeworm</name>
    <name type="synonym">Hymenolepis nana</name>
    <dbReference type="NCBI Taxonomy" id="102285"/>
    <lineage>
        <taxon>Eukaryota</taxon>
        <taxon>Metazoa</taxon>
        <taxon>Spiralia</taxon>
        <taxon>Lophotrochozoa</taxon>
        <taxon>Platyhelminthes</taxon>
        <taxon>Cestoda</taxon>
        <taxon>Eucestoda</taxon>
        <taxon>Cyclophyllidea</taxon>
        <taxon>Hymenolepididae</taxon>
        <taxon>Rodentolepis</taxon>
    </lineage>
</organism>
<evidence type="ECO:0000313" key="3">
    <source>
        <dbReference type="WBParaSite" id="HNAJ_0001250001-mRNA-1"/>
    </source>
</evidence>
<dbReference type="Gene3D" id="3.40.50.720">
    <property type="entry name" value="NAD(P)-binding Rossmann-like Domain"/>
    <property type="match status" value="1"/>
</dbReference>
<dbReference type="AlphaFoldDB" id="A0A0R3TXB2"/>
<keyword evidence="2" id="KW-1185">Reference proteome</keyword>
<dbReference type="STRING" id="102285.A0A0R3TXB2"/>
<dbReference type="SUPFAM" id="SSF51735">
    <property type="entry name" value="NAD(P)-binding Rossmann-fold domains"/>
    <property type="match status" value="1"/>
</dbReference>
<dbReference type="InterPro" id="IPR036291">
    <property type="entry name" value="NAD(P)-bd_dom_sf"/>
</dbReference>
<accession>A0A0R3TXB2</accession>
<dbReference type="Proteomes" id="UP000278807">
    <property type="component" value="Unassembled WGS sequence"/>
</dbReference>